<dbReference type="OrthoDB" id="9799672at2"/>
<dbReference type="Gene3D" id="3.40.50.150">
    <property type="entry name" value="Vaccinia Virus protein VP39"/>
    <property type="match status" value="1"/>
</dbReference>
<keyword evidence="5" id="KW-1185">Reference proteome</keyword>
<name>A0A0M2SIP5_9STAP</name>
<proteinExistence type="predicted"/>
<keyword evidence="3" id="KW-0949">S-adenosyl-L-methionine</keyword>
<dbReference type="SUPFAM" id="SSF53335">
    <property type="entry name" value="S-adenosyl-L-methionine-dependent methyltransferases"/>
    <property type="match status" value="1"/>
</dbReference>
<dbReference type="InterPro" id="IPR050362">
    <property type="entry name" value="Cation-dep_OMT"/>
</dbReference>
<comment type="caution">
    <text evidence="4">The sequence shown here is derived from an EMBL/GenBank/DDBJ whole genome shotgun (WGS) entry which is preliminary data.</text>
</comment>
<evidence type="ECO:0000313" key="5">
    <source>
        <dbReference type="Proteomes" id="UP000034287"/>
    </source>
</evidence>
<dbReference type="GO" id="GO:0008171">
    <property type="term" value="F:O-methyltransferase activity"/>
    <property type="evidence" value="ECO:0007669"/>
    <property type="project" value="InterPro"/>
</dbReference>
<dbReference type="Proteomes" id="UP000034287">
    <property type="component" value="Unassembled WGS sequence"/>
</dbReference>
<dbReference type="EMBL" id="LAYZ01000004">
    <property type="protein sequence ID" value="KKK34564.1"/>
    <property type="molecule type" value="Genomic_DNA"/>
</dbReference>
<dbReference type="PANTHER" id="PTHR10509">
    <property type="entry name" value="O-METHYLTRANSFERASE-RELATED"/>
    <property type="match status" value="1"/>
</dbReference>
<dbReference type="InterPro" id="IPR029063">
    <property type="entry name" value="SAM-dependent_MTases_sf"/>
</dbReference>
<reference evidence="4 5" key="1">
    <citation type="submission" date="2015-04" db="EMBL/GenBank/DDBJ databases">
        <title>Taxonomic description and genome sequence of Salinicoccus sediminis sp. nov., a novel hyper halotolerant bacterium isolated from marine sediment.</title>
        <authorList>
            <person name="Mathan Kumar R."/>
            <person name="Kaur G."/>
            <person name="Kumar N."/>
            <person name="Kumar A."/>
            <person name="Singh N.K."/>
            <person name="Kaur N."/>
            <person name="Mayilraj S."/>
        </authorList>
    </citation>
    <scope>NUCLEOTIDE SEQUENCE [LARGE SCALE GENOMIC DNA]</scope>
    <source>
        <strain evidence="4 5">SV-16</strain>
    </source>
</reference>
<evidence type="ECO:0008006" key="6">
    <source>
        <dbReference type="Google" id="ProtNLM"/>
    </source>
</evidence>
<dbReference type="PROSITE" id="PS51682">
    <property type="entry name" value="SAM_OMT_I"/>
    <property type="match status" value="1"/>
</dbReference>
<evidence type="ECO:0000256" key="3">
    <source>
        <dbReference type="ARBA" id="ARBA00022691"/>
    </source>
</evidence>
<keyword evidence="2" id="KW-0808">Transferase</keyword>
<protein>
    <recommendedName>
        <fullName evidence="6">Methyltransferase</fullName>
    </recommendedName>
</protein>
<dbReference type="Pfam" id="PF01596">
    <property type="entry name" value="Methyltransf_3"/>
    <property type="match status" value="1"/>
</dbReference>
<gene>
    <name evidence="4" type="ORF">WN59_07500</name>
</gene>
<dbReference type="STRING" id="1432562.WN59_07500"/>
<evidence type="ECO:0000313" key="4">
    <source>
        <dbReference type="EMBL" id="KKK34564.1"/>
    </source>
</evidence>
<organism evidence="4 5">
    <name type="scientific">Salinicoccus sediminis</name>
    <dbReference type="NCBI Taxonomy" id="1432562"/>
    <lineage>
        <taxon>Bacteria</taxon>
        <taxon>Bacillati</taxon>
        <taxon>Bacillota</taxon>
        <taxon>Bacilli</taxon>
        <taxon>Bacillales</taxon>
        <taxon>Staphylococcaceae</taxon>
        <taxon>Salinicoccus</taxon>
    </lineage>
</organism>
<dbReference type="PATRIC" id="fig|1432562.3.peg.1495"/>
<evidence type="ECO:0000256" key="1">
    <source>
        <dbReference type="ARBA" id="ARBA00022603"/>
    </source>
</evidence>
<evidence type="ECO:0000256" key="2">
    <source>
        <dbReference type="ARBA" id="ARBA00022679"/>
    </source>
</evidence>
<dbReference type="InterPro" id="IPR002935">
    <property type="entry name" value="SAM_O-MeTrfase"/>
</dbReference>
<dbReference type="GO" id="GO:0032259">
    <property type="term" value="P:methylation"/>
    <property type="evidence" value="ECO:0007669"/>
    <property type="project" value="UniProtKB-KW"/>
</dbReference>
<dbReference type="GO" id="GO:0008757">
    <property type="term" value="F:S-adenosylmethionine-dependent methyltransferase activity"/>
    <property type="evidence" value="ECO:0007669"/>
    <property type="project" value="TreeGrafter"/>
</dbReference>
<keyword evidence="1" id="KW-0489">Methyltransferase</keyword>
<dbReference type="AlphaFoldDB" id="A0A0M2SIP5"/>
<dbReference type="PANTHER" id="PTHR10509:SF14">
    <property type="entry name" value="CAFFEOYL-COA O-METHYLTRANSFERASE 3-RELATED"/>
    <property type="match status" value="1"/>
</dbReference>
<accession>A0A0M2SIP5</accession>
<sequence length="211" mass="23460">MSKLWSAVDDYFNAELNADDEVMTGIPAQNEHGEEEFAAQSKHLHLLAKIKEAKSILEIGSLGGYSTLWLGKSLPEEGKMASLESNAEYAEIAERNITAVGLEDKVEVIHAPAEDTLPKLLERGYPRFDFIYIDANQALYPDYLEAAIDMAKCGSVIITERKIEDRFEEEANGPEMQRFLKILKDEPRIDATALQTVGAKGHDGFIMAVLD</sequence>
<dbReference type="RefSeq" id="WP_046515194.1">
    <property type="nucleotide sequence ID" value="NZ_LAYZ01000004.1"/>
</dbReference>
<dbReference type="CDD" id="cd02440">
    <property type="entry name" value="AdoMet_MTases"/>
    <property type="match status" value="1"/>
</dbReference>